<feature type="domain" description="Transglycosylase SLT" evidence="3">
    <location>
        <begin position="129"/>
        <end position="227"/>
    </location>
</feature>
<accession>A0AAX1PQI1</accession>
<sequence length="257" mass="27526">MKAWMLMGLIPLFSPPGWSRTPPPAEVVILTAETQAPLHIPKAAPAPGVSPSPVSAPAPAPAKITQPSGSRQIQVYKSVQKNGVVRYSDMMPDQGHYELLLFNDCYACNPASKVNWHTTGLFLYDYASTIQAAAKAYQVEPALIRALIHAESAFNPQAISRKGAMGLTQLMPATARELGVGDALMAEQNIFGGVKYLAGLLKQYGGNIALATAAYNAGAGAVQKHGGIPPYAETRAYVERVQLLHLRYKEMLSARGL</sequence>
<proteinExistence type="inferred from homology"/>
<gene>
    <name evidence="4" type="ORF">DEU50_101249</name>
</gene>
<protein>
    <submittedName>
        <fullName evidence="4">Transglycosylase-like protein with SLT domain</fullName>
    </submittedName>
</protein>
<feature type="compositionally biased region" description="Pro residues" evidence="2">
    <location>
        <begin position="48"/>
        <end position="60"/>
    </location>
</feature>
<dbReference type="EMBL" id="QLLM01000001">
    <property type="protein sequence ID" value="RAJ09518.1"/>
    <property type="molecule type" value="Genomic_DNA"/>
</dbReference>
<dbReference type="InterPro" id="IPR023346">
    <property type="entry name" value="Lysozyme-like_dom_sf"/>
</dbReference>
<dbReference type="AlphaFoldDB" id="A0AAX1PQI1"/>
<dbReference type="CDD" id="cd00254">
    <property type="entry name" value="LT-like"/>
    <property type="match status" value="1"/>
</dbReference>
<dbReference type="SUPFAM" id="SSF53955">
    <property type="entry name" value="Lysozyme-like"/>
    <property type="match status" value="1"/>
</dbReference>
<comment type="similarity">
    <text evidence="1">Belongs to the transglycosylase Slt family.</text>
</comment>
<evidence type="ECO:0000259" key="3">
    <source>
        <dbReference type="Pfam" id="PF01464"/>
    </source>
</evidence>
<name>A0AAX1PQI1_AERSA</name>
<dbReference type="PANTHER" id="PTHR37423:SF2">
    <property type="entry name" value="MEMBRANE-BOUND LYTIC MUREIN TRANSGLYCOSYLASE C"/>
    <property type="match status" value="1"/>
</dbReference>
<dbReference type="Proteomes" id="UP000249422">
    <property type="component" value="Unassembled WGS sequence"/>
</dbReference>
<reference evidence="4 5" key="1">
    <citation type="submission" date="2018-06" db="EMBL/GenBank/DDBJ databases">
        <title>Freshwater and sediment microbial communities from various areas in North America, analyzing microbe dynamics in response to fracking.</title>
        <authorList>
            <person name="Lamendella R."/>
        </authorList>
    </citation>
    <scope>NUCLEOTIDE SEQUENCE [LARGE SCALE GENOMIC DNA]</scope>
    <source>
        <strain evidence="4 5">17</strain>
    </source>
</reference>
<dbReference type="Gene3D" id="1.10.530.10">
    <property type="match status" value="1"/>
</dbReference>
<dbReference type="Pfam" id="PF01464">
    <property type="entry name" value="SLT"/>
    <property type="match status" value="1"/>
</dbReference>
<comment type="caution">
    <text evidence="4">The sequence shown here is derived from an EMBL/GenBank/DDBJ whole genome shotgun (WGS) entry which is preliminary data.</text>
</comment>
<evidence type="ECO:0000313" key="5">
    <source>
        <dbReference type="Proteomes" id="UP000249422"/>
    </source>
</evidence>
<organism evidence="4 5">
    <name type="scientific">Aeromonas salmonicida</name>
    <dbReference type="NCBI Taxonomy" id="645"/>
    <lineage>
        <taxon>Bacteria</taxon>
        <taxon>Pseudomonadati</taxon>
        <taxon>Pseudomonadota</taxon>
        <taxon>Gammaproteobacteria</taxon>
        <taxon>Aeromonadales</taxon>
        <taxon>Aeromonadaceae</taxon>
        <taxon>Aeromonas</taxon>
    </lineage>
</organism>
<dbReference type="InterPro" id="IPR008258">
    <property type="entry name" value="Transglycosylase_SLT_dom_1"/>
</dbReference>
<evidence type="ECO:0000313" key="4">
    <source>
        <dbReference type="EMBL" id="RAJ09518.1"/>
    </source>
</evidence>
<evidence type="ECO:0000256" key="1">
    <source>
        <dbReference type="ARBA" id="ARBA00007734"/>
    </source>
</evidence>
<dbReference type="PANTHER" id="PTHR37423">
    <property type="entry name" value="SOLUBLE LYTIC MUREIN TRANSGLYCOSYLASE-RELATED"/>
    <property type="match status" value="1"/>
</dbReference>
<evidence type="ECO:0000256" key="2">
    <source>
        <dbReference type="SAM" id="MobiDB-lite"/>
    </source>
</evidence>
<feature type="region of interest" description="Disordered" evidence="2">
    <location>
        <begin position="41"/>
        <end position="69"/>
    </location>
</feature>